<dbReference type="Gene3D" id="3.90.1580.10">
    <property type="entry name" value="paralog of FGE (formylglycine-generating enzyme)"/>
    <property type="match status" value="1"/>
</dbReference>
<dbReference type="Proteomes" id="UP000623687">
    <property type="component" value="Unassembled WGS sequence"/>
</dbReference>
<dbReference type="SUPFAM" id="SSF56436">
    <property type="entry name" value="C-type lectin-like"/>
    <property type="match status" value="1"/>
</dbReference>
<dbReference type="InterPro" id="IPR042095">
    <property type="entry name" value="SUMF_sf"/>
</dbReference>
<feature type="region of interest" description="Disordered" evidence="4">
    <location>
        <begin position="18"/>
        <end position="53"/>
    </location>
</feature>
<evidence type="ECO:0000313" key="7">
    <source>
        <dbReference type="EMBL" id="KAF7428175.1"/>
    </source>
</evidence>
<dbReference type="EMBL" id="JACETU010000005">
    <property type="protein sequence ID" value="KAF7428175.1"/>
    <property type="molecule type" value="Genomic_DNA"/>
</dbReference>
<name>A0A8H6ZR77_PLEOS</name>
<evidence type="ECO:0000256" key="1">
    <source>
        <dbReference type="ARBA" id="ARBA00023002"/>
    </source>
</evidence>
<evidence type="ECO:0000313" key="8">
    <source>
        <dbReference type="Proteomes" id="UP000623687"/>
    </source>
</evidence>
<gene>
    <name evidence="7" type="ORF">PC9H_007396</name>
</gene>
<evidence type="ECO:0000259" key="6">
    <source>
        <dbReference type="Pfam" id="PF12867"/>
    </source>
</evidence>
<dbReference type="InterPro" id="IPR051128">
    <property type="entry name" value="EgtD_Methyltrsf_superfamily"/>
</dbReference>
<dbReference type="Pfam" id="PF03781">
    <property type="entry name" value="FGE-sulfatase"/>
    <property type="match status" value="2"/>
</dbReference>
<evidence type="ECO:0000256" key="4">
    <source>
        <dbReference type="SAM" id="MobiDB-lite"/>
    </source>
</evidence>
<dbReference type="InterPro" id="IPR024775">
    <property type="entry name" value="DinB-like"/>
</dbReference>
<comment type="caution">
    <text evidence="7">The sequence shown here is derived from an EMBL/GenBank/DDBJ whole genome shotgun (WGS) entry which is preliminary data.</text>
</comment>
<feature type="domain" description="Sulfatase-modifying factor enzyme-like" evidence="5">
    <location>
        <begin position="467"/>
        <end position="566"/>
    </location>
</feature>
<keyword evidence="2" id="KW-0408">Iron</keyword>
<feature type="domain" description="DinB-like" evidence="6">
    <location>
        <begin position="264"/>
        <end position="390"/>
    </location>
</feature>
<dbReference type="AlphaFoldDB" id="A0A8H6ZR77"/>
<evidence type="ECO:0000256" key="2">
    <source>
        <dbReference type="ARBA" id="ARBA00023004"/>
    </source>
</evidence>
<reference evidence="7" key="1">
    <citation type="submission" date="2019-07" db="EMBL/GenBank/DDBJ databases">
        <authorList>
            <person name="Palmer J.M."/>
        </authorList>
    </citation>
    <scope>NUCLEOTIDE SEQUENCE</scope>
    <source>
        <strain evidence="7">PC9</strain>
    </source>
</reference>
<evidence type="ECO:0000256" key="3">
    <source>
        <dbReference type="ARBA" id="ARBA00037882"/>
    </source>
</evidence>
<dbReference type="InterPro" id="IPR016187">
    <property type="entry name" value="CTDL_fold"/>
</dbReference>
<evidence type="ECO:0000259" key="5">
    <source>
        <dbReference type="Pfam" id="PF03781"/>
    </source>
</evidence>
<feature type="compositionally biased region" description="Low complexity" evidence="4">
    <location>
        <begin position="23"/>
        <end position="41"/>
    </location>
</feature>
<comment type="pathway">
    <text evidence="3">Amino-acid biosynthesis; ergothioneine biosynthesis.</text>
</comment>
<accession>A0A8H6ZR77</accession>
<sequence length="682" mass="75764">MAALLSLPPLDVLRAPSLENAASKGSSSSSSSSVRTGSSVSDAGSSPAPLTPLSDGDVPSMSLAVDWHPEACLYLPVPGALDASLFRALFDKYSQGSCLALCLPLVPSSDEDSFSFVRESFETMGMTTGRWSREDLNGVSYYATVPFVSEDADIDSKAAPPFFTEQAFSDHQHVFGLAGARSVISIPSTDNKRILYVLEKPTVVFPTLSQTRGFLPPALEARAQSLVLQRPTPSFPPKANIPNLEEWKKIWAAWDLVTLGMTPSSMLHQKPIDLRHKCLFYIGHIPTFLDMLLSKSIGGGASEPQYFWKIFERGIDPHVDDPDHCHNHSEVPEKDEDWPTIDLIMSFRDAVRARLAKLYAELESGERALTRNIARTLVMTIEHEAWHIETLLYMLIQRAGTGTLPPPGFVTPPFARLSQQWDVIPPPSTPSVQLGPATITLGHEDSEGDDFTADGKAVEADESFLFQEWGWDNESPARTVEVGAFRAEWRPISNSQFEAYWRGEGKDKVSMPKSWVLSEDGEVQVRTVYGPVAMEVAKHWPVMTAYDDLVQYARWKGGRLPTEPELRLFLDTYEVGHENGANVGFRNWHPVPATTGLEQYGGRGSNGGVWEWTSTLFDNHDGLVPTNLFTGYSTDFFDTKHHVVLGASYATVPRLASRRTVRNFWQHNYPYPWVGARVVYDL</sequence>
<protein>
    <submittedName>
        <fullName evidence="7">Uncharacterized protein</fullName>
    </submittedName>
</protein>
<dbReference type="VEuPathDB" id="FungiDB:PC9H_007396"/>
<feature type="domain" description="Sulfatase-modifying factor enzyme-like" evidence="5">
    <location>
        <begin position="582"/>
        <end position="679"/>
    </location>
</feature>
<dbReference type="OrthoDB" id="659at2759"/>
<dbReference type="PANTHER" id="PTHR43397">
    <property type="entry name" value="ERGOTHIONEINE BIOSYNTHESIS PROTEIN 1"/>
    <property type="match status" value="1"/>
</dbReference>
<dbReference type="Pfam" id="PF12867">
    <property type="entry name" value="DinB_2"/>
    <property type="match status" value="1"/>
</dbReference>
<dbReference type="PANTHER" id="PTHR43397:SF1">
    <property type="entry name" value="ERGOTHIONEINE BIOSYNTHESIS PROTEIN 1"/>
    <property type="match status" value="1"/>
</dbReference>
<proteinExistence type="predicted"/>
<dbReference type="RefSeq" id="XP_036630547.1">
    <property type="nucleotide sequence ID" value="XM_036776927.1"/>
</dbReference>
<organism evidence="7 8">
    <name type="scientific">Pleurotus ostreatus</name>
    <name type="common">Oyster mushroom</name>
    <name type="synonym">White-rot fungus</name>
    <dbReference type="NCBI Taxonomy" id="5322"/>
    <lineage>
        <taxon>Eukaryota</taxon>
        <taxon>Fungi</taxon>
        <taxon>Dikarya</taxon>
        <taxon>Basidiomycota</taxon>
        <taxon>Agaricomycotina</taxon>
        <taxon>Agaricomycetes</taxon>
        <taxon>Agaricomycetidae</taxon>
        <taxon>Agaricales</taxon>
        <taxon>Pleurotineae</taxon>
        <taxon>Pleurotaceae</taxon>
        <taxon>Pleurotus</taxon>
    </lineage>
</organism>
<keyword evidence="8" id="KW-1185">Reference proteome</keyword>
<dbReference type="InterPro" id="IPR005532">
    <property type="entry name" value="SUMF_dom"/>
</dbReference>
<dbReference type="GeneID" id="59377214"/>
<keyword evidence="1" id="KW-0560">Oxidoreductase</keyword>